<keyword evidence="2" id="KW-0436">Ligase</keyword>
<dbReference type="GO" id="GO:0008610">
    <property type="term" value="P:lipid biosynthetic process"/>
    <property type="evidence" value="ECO:0007669"/>
    <property type="project" value="InterPro"/>
</dbReference>
<dbReference type="SUPFAM" id="SSF56801">
    <property type="entry name" value="Acetyl-CoA synthetase-like"/>
    <property type="match status" value="1"/>
</dbReference>
<accession>A0AAD3CRG9</accession>
<sequence>MAVESLIKRLKVNAAKYADKEALTFLGSGPNGGKVENRFSYNDIESETDKLALELLGAGLIKGDLAVLVFPPSLEFIIAFLACLKAGIVAVPVFPPHPSRKDTLLMFGKIVQACGAKYALTNSTYNNMKKLTSLKDAMTRFKGNTNTASWPDSLKWISIDTLTGSKKSRQTLLEVQPNDLAFLQFTSGSTSTPKGVMITHQNLADNLTKITSELEAGDDTIVVSWLPQYHDMGLIGSHLGILYCGGSGYYMSPLTFLQRPSMWIEAISKYKGTHLQAPNFAFKLTARKFDKSKYASGSIDLSCVRHIINAAEPVTEESIETFCSKFCQYGLDQNVIYPTYGLAEHTVFVCSGGKQRLSVSKQALEIDGDVKEVTSSEGDEMSRLVGCGFPAKQNVDVKIVNIETFDAVEEDKVGEIWIKSDSKAAGYYRKPFETKRDFCAMIGDPSIPSAEGDENERVDASQGYLRSGDLGFLHNGELFVCGRIKDLIIVGGRNYYPQDIETTAEASDERIRPGCSAAFTVDPISGMDEEVALVLELREVPQQATLQSECSALAEKLKATINQEHSLSLSHVVILRPRSVPKTTSGKITRAGCRKAFIQKSLQAIYAISFNSVKNASFEIHQDNPKSVDPETIRRMEKSEIKAKLTQDIGRIISMPASSVPLNNDLATMMDSLSLSQFKGLIEAQYATTFSDEYLFREGTTVSKLVEVVKLGYAPDDTTDSDGNTGAPPVASTSNGGLAEAMGCPPGVCCVVM</sequence>
<dbReference type="PANTHER" id="PTHR22754:SF32">
    <property type="entry name" value="DISCO-INTERACTING PROTEIN 2"/>
    <property type="match status" value="1"/>
</dbReference>
<comment type="caution">
    <text evidence="8">The sequence shown here is derived from an EMBL/GenBank/DDBJ whole genome shotgun (WGS) entry which is preliminary data.</text>
</comment>
<dbReference type="PANTHER" id="PTHR22754">
    <property type="entry name" value="DISCO-INTERACTING PROTEIN 2 DIP2 -RELATED"/>
    <property type="match status" value="1"/>
</dbReference>
<feature type="domain" description="AMP-dependent synthetase/ligase" evidence="6">
    <location>
        <begin position="12"/>
        <end position="428"/>
    </location>
</feature>
<dbReference type="FunFam" id="3.40.50.12780:FF:000013">
    <property type="entry name" value="Long-chain-fatty-acid--AMP ligase FadD32"/>
    <property type="match status" value="1"/>
</dbReference>
<reference evidence="8 9" key="1">
    <citation type="journal article" date="2021" name="Sci. Rep.">
        <title>The genome of the diatom Chaetoceros tenuissimus carries an ancient integrated fragment of an extant virus.</title>
        <authorList>
            <person name="Hongo Y."/>
            <person name="Kimura K."/>
            <person name="Takaki Y."/>
            <person name="Yoshida Y."/>
            <person name="Baba S."/>
            <person name="Kobayashi G."/>
            <person name="Nagasaki K."/>
            <person name="Hano T."/>
            <person name="Tomaru Y."/>
        </authorList>
    </citation>
    <scope>NUCLEOTIDE SEQUENCE [LARGE SCALE GENOMIC DNA]</scope>
    <source>
        <strain evidence="8 9">NIES-3715</strain>
    </source>
</reference>
<comment type="similarity">
    <text evidence="1">Belongs to the ATP-dependent AMP-binding enzyme family.</text>
</comment>
<evidence type="ECO:0000256" key="1">
    <source>
        <dbReference type="ARBA" id="ARBA00006432"/>
    </source>
</evidence>
<dbReference type="InterPro" id="IPR000873">
    <property type="entry name" value="AMP-dep_synth/lig_dom"/>
</dbReference>
<evidence type="ECO:0000259" key="7">
    <source>
        <dbReference type="Pfam" id="PF23024"/>
    </source>
</evidence>
<dbReference type="Pfam" id="PF23024">
    <property type="entry name" value="AMP-dom_DIP2-like"/>
    <property type="match status" value="1"/>
</dbReference>
<dbReference type="Gene3D" id="3.40.50.12780">
    <property type="entry name" value="N-terminal domain of ligase-like"/>
    <property type="match status" value="1"/>
</dbReference>
<dbReference type="Pfam" id="PF00501">
    <property type="entry name" value="AMP-binding"/>
    <property type="match status" value="1"/>
</dbReference>
<protein>
    <recommendedName>
        <fullName evidence="10">AMP-dependent synthetase/ligase domain-containing protein</fullName>
    </recommendedName>
</protein>
<proteinExistence type="inferred from homology"/>
<dbReference type="InterPro" id="IPR042099">
    <property type="entry name" value="ANL_N_sf"/>
</dbReference>
<dbReference type="Proteomes" id="UP001054902">
    <property type="component" value="Unassembled WGS sequence"/>
</dbReference>
<keyword evidence="9" id="KW-1185">Reference proteome</keyword>
<gene>
    <name evidence="8" type="ORF">CTEN210_05976</name>
</gene>
<evidence type="ECO:0000259" key="6">
    <source>
        <dbReference type="Pfam" id="PF00501"/>
    </source>
</evidence>
<feature type="domain" description="AMP-binding enzyme C-terminal" evidence="7">
    <location>
        <begin position="486"/>
        <end position="605"/>
    </location>
</feature>
<dbReference type="GO" id="GO:0016874">
    <property type="term" value="F:ligase activity"/>
    <property type="evidence" value="ECO:0007669"/>
    <property type="project" value="UniProtKB-KW"/>
</dbReference>
<evidence type="ECO:0000256" key="4">
    <source>
        <dbReference type="ARBA" id="ARBA00023098"/>
    </source>
</evidence>
<dbReference type="Gene3D" id="3.30.300.30">
    <property type="match status" value="1"/>
</dbReference>
<dbReference type="InterPro" id="IPR045851">
    <property type="entry name" value="AMP-bd_C_sf"/>
</dbReference>
<dbReference type="PROSITE" id="PS00455">
    <property type="entry name" value="AMP_BINDING"/>
    <property type="match status" value="1"/>
</dbReference>
<dbReference type="CDD" id="cd05931">
    <property type="entry name" value="FAAL"/>
    <property type="match status" value="1"/>
</dbReference>
<keyword evidence="4" id="KW-0443">Lipid metabolism</keyword>
<keyword evidence="3" id="KW-0276">Fatty acid metabolism</keyword>
<evidence type="ECO:0008006" key="10">
    <source>
        <dbReference type="Google" id="ProtNLM"/>
    </source>
</evidence>
<evidence type="ECO:0000313" key="8">
    <source>
        <dbReference type="EMBL" id="GFH49500.1"/>
    </source>
</evidence>
<dbReference type="InterPro" id="IPR025110">
    <property type="entry name" value="AMP-bd_C"/>
</dbReference>
<dbReference type="AlphaFoldDB" id="A0AAD3CRG9"/>
<feature type="region of interest" description="Disordered" evidence="5">
    <location>
        <begin position="715"/>
        <end position="736"/>
    </location>
</feature>
<name>A0AAD3CRG9_9STRA</name>
<dbReference type="GO" id="GO:0006631">
    <property type="term" value="P:fatty acid metabolic process"/>
    <property type="evidence" value="ECO:0007669"/>
    <property type="project" value="UniProtKB-KW"/>
</dbReference>
<evidence type="ECO:0000256" key="5">
    <source>
        <dbReference type="SAM" id="MobiDB-lite"/>
    </source>
</evidence>
<evidence type="ECO:0000256" key="3">
    <source>
        <dbReference type="ARBA" id="ARBA00022832"/>
    </source>
</evidence>
<evidence type="ECO:0000313" key="9">
    <source>
        <dbReference type="Proteomes" id="UP001054902"/>
    </source>
</evidence>
<dbReference type="InterPro" id="IPR040097">
    <property type="entry name" value="FAAL/FAAC"/>
</dbReference>
<organism evidence="8 9">
    <name type="scientific">Chaetoceros tenuissimus</name>
    <dbReference type="NCBI Taxonomy" id="426638"/>
    <lineage>
        <taxon>Eukaryota</taxon>
        <taxon>Sar</taxon>
        <taxon>Stramenopiles</taxon>
        <taxon>Ochrophyta</taxon>
        <taxon>Bacillariophyta</taxon>
        <taxon>Coscinodiscophyceae</taxon>
        <taxon>Chaetocerotophycidae</taxon>
        <taxon>Chaetocerotales</taxon>
        <taxon>Chaetocerotaceae</taxon>
        <taxon>Chaetoceros</taxon>
    </lineage>
</organism>
<dbReference type="InterPro" id="IPR020845">
    <property type="entry name" value="AMP-binding_CS"/>
</dbReference>
<dbReference type="EMBL" id="BLLK01000038">
    <property type="protein sequence ID" value="GFH49500.1"/>
    <property type="molecule type" value="Genomic_DNA"/>
</dbReference>
<evidence type="ECO:0000256" key="2">
    <source>
        <dbReference type="ARBA" id="ARBA00022598"/>
    </source>
</evidence>